<protein>
    <submittedName>
        <fullName evidence="2">Uncharacterized protein</fullName>
    </submittedName>
</protein>
<dbReference type="PROSITE" id="PS51257">
    <property type="entry name" value="PROKAR_LIPOPROTEIN"/>
    <property type="match status" value="1"/>
</dbReference>
<proteinExistence type="predicted"/>
<sequence>MLSRVNHALSQWAALAACPRCCGPDLGDNGDDDGETLLLAALSMRRVAAQFQVVSSSGQNQSETSTGGDGEAEAESEDDYDAGGPQVHVGAFRVTGPDRAMLLGVLRTITVRKLDAVVTAMRSVLRTKQARRRESDAAMLRHVESIFDELSKTMKQ</sequence>
<name>A0ABR1U4B9_9PEZI</name>
<keyword evidence="3" id="KW-1185">Reference proteome</keyword>
<reference evidence="2 3" key="1">
    <citation type="submission" date="2023-01" db="EMBL/GenBank/DDBJ databases">
        <title>Analysis of 21 Apiospora genomes using comparative genomics revels a genus with tremendous synthesis potential of carbohydrate active enzymes and secondary metabolites.</title>
        <authorList>
            <person name="Sorensen T."/>
        </authorList>
    </citation>
    <scope>NUCLEOTIDE SEQUENCE [LARGE SCALE GENOMIC DNA]</scope>
    <source>
        <strain evidence="2 3">CBS 83171</strain>
    </source>
</reference>
<comment type="caution">
    <text evidence="2">The sequence shown here is derived from an EMBL/GenBank/DDBJ whole genome shotgun (WGS) entry which is preliminary data.</text>
</comment>
<evidence type="ECO:0000313" key="3">
    <source>
        <dbReference type="Proteomes" id="UP001446871"/>
    </source>
</evidence>
<dbReference type="Proteomes" id="UP001446871">
    <property type="component" value="Unassembled WGS sequence"/>
</dbReference>
<evidence type="ECO:0000313" key="2">
    <source>
        <dbReference type="EMBL" id="KAK8053731.1"/>
    </source>
</evidence>
<gene>
    <name evidence="2" type="ORF">PG996_013032</name>
</gene>
<feature type="region of interest" description="Disordered" evidence="1">
    <location>
        <begin position="53"/>
        <end position="86"/>
    </location>
</feature>
<feature type="compositionally biased region" description="Acidic residues" evidence="1">
    <location>
        <begin position="70"/>
        <end position="81"/>
    </location>
</feature>
<accession>A0ABR1U4B9</accession>
<organism evidence="2 3">
    <name type="scientific">Apiospora saccharicola</name>
    <dbReference type="NCBI Taxonomy" id="335842"/>
    <lineage>
        <taxon>Eukaryota</taxon>
        <taxon>Fungi</taxon>
        <taxon>Dikarya</taxon>
        <taxon>Ascomycota</taxon>
        <taxon>Pezizomycotina</taxon>
        <taxon>Sordariomycetes</taxon>
        <taxon>Xylariomycetidae</taxon>
        <taxon>Amphisphaeriales</taxon>
        <taxon>Apiosporaceae</taxon>
        <taxon>Apiospora</taxon>
    </lineage>
</organism>
<evidence type="ECO:0000256" key="1">
    <source>
        <dbReference type="SAM" id="MobiDB-lite"/>
    </source>
</evidence>
<dbReference type="EMBL" id="JAQQWM010000008">
    <property type="protein sequence ID" value="KAK8053731.1"/>
    <property type="molecule type" value="Genomic_DNA"/>
</dbReference>